<keyword evidence="2 4" id="KW-1133">Transmembrane helix</keyword>
<reference evidence="6 7" key="1">
    <citation type="submission" date="2020-04" db="EMBL/GenBank/DDBJ databases">
        <authorList>
            <person name="Wallbank WR R."/>
            <person name="Pardo Diaz C."/>
            <person name="Kozak K."/>
            <person name="Martin S."/>
            <person name="Jiggins C."/>
            <person name="Moest M."/>
            <person name="Warren A I."/>
            <person name="Byers J.R.P. K."/>
            <person name="Montejo-Kovacevich G."/>
            <person name="Yen C E."/>
        </authorList>
    </citation>
    <scope>NUCLEOTIDE SEQUENCE [LARGE SCALE GENOMIC DNA]</scope>
</reference>
<keyword evidence="3 4" id="KW-0472">Membrane</keyword>
<proteinExistence type="predicted"/>
<evidence type="ECO:0000313" key="7">
    <source>
        <dbReference type="Proteomes" id="UP000494106"/>
    </source>
</evidence>
<dbReference type="PROSITE" id="PS50929">
    <property type="entry name" value="ABC_TM1F"/>
    <property type="match status" value="1"/>
</dbReference>
<keyword evidence="1 4" id="KW-0812">Transmembrane</keyword>
<feature type="domain" description="ABC transmembrane type-1" evidence="5">
    <location>
        <begin position="1"/>
        <end position="78"/>
    </location>
</feature>
<dbReference type="GO" id="GO:0016020">
    <property type="term" value="C:membrane"/>
    <property type="evidence" value="ECO:0007669"/>
    <property type="project" value="InterPro"/>
</dbReference>
<dbReference type="InterPro" id="IPR011527">
    <property type="entry name" value="ABC1_TM_dom"/>
</dbReference>
<dbReference type="SUPFAM" id="SSF90123">
    <property type="entry name" value="ABC transporter transmembrane region"/>
    <property type="match status" value="1"/>
</dbReference>
<comment type="caution">
    <text evidence="6">The sequence shown here is derived from an EMBL/GenBank/DDBJ whole genome shotgun (WGS) entry which is preliminary data.</text>
</comment>
<dbReference type="Gene3D" id="1.20.1560.10">
    <property type="entry name" value="ABC transporter type 1, transmembrane domain"/>
    <property type="match status" value="1"/>
</dbReference>
<evidence type="ECO:0000256" key="1">
    <source>
        <dbReference type="ARBA" id="ARBA00022692"/>
    </source>
</evidence>
<name>A0A8S1BQ25_ARCPL</name>
<sequence>ATGQRIGTVLQAVGTFSFALVLALIYEWRVGLVALSFVPVIMVVLYKQGRMTYYESTETAKSMEASSKIAVEAVANVRNGSLAWQRKHLPRRIR</sequence>
<feature type="non-terminal residue" evidence="6">
    <location>
        <position position="1"/>
    </location>
</feature>
<dbReference type="GO" id="GO:0140359">
    <property type="term" value="F:ABC-type transporter activity"/>
    <property type="evidence" value="ECO:0007669"/>
    <property type="project" value="InterPro"/>
</dbReference>
<dbReference type="AlphaFoldDB" id="A0A8S1BQ25"/>
<dbReference type="OrthoDB" id="6500128at2759"/>
<dbReference type="Pfam" id="PF00664">
    <property type="entry name" value="ABC_membrane"/>
    <property type="match status" value="1"/>
</dbReference>
<accession>A0A8S1BQ25</accession>
<gene>
    <name evidence="6" type="ORF">APLA_LOCUS17594</name>
</gene>
<organism evidence="6 7">
    <name type="scientific">Arctia plantaginis</name>
    <name type="common">Wood tiger moth</name>
    <name type="synonym">Phalaena plantaginis</name>
    <dbReference type="NCBI Taxonomy" id="874455"/>
    <lineage>
        <taxon>Eukaryota</taxon>
        <taxon>Metazoa</taxon>
        <taxon>Ecdysozoa</taxon>
        <taxon>Arthropoda</taxon>
        <taxon>Hexapoda</taxon>
        <taxon>Insecta</taxon>
        <taxon>Pterygota</taxon>
        <taxon>Neoptera</taxon>
        <taxon>Endopterygota</taxon>
        <taxon>Lepidoptera</taxon>
        <taxon>Glossata</taxon>
        <taxon>Ditrysia</taxon>
        <taxon>Noctuoidea</taxon>
        <taxon>Erebidae</taxon>
        <taxon>Arctiinae</taxon>
        <taxon>Arctia</taxon>
    </lineage>
</organism>
<dbReference type="GO" id="GO:0005524">
    <property type="term" value="F:ATP binding"/>
    <property type="evidence" value="ECO:0007669"/>
    <property type="project" value="InterPro"/>
</dbReference>
<dbReference type="EMBL" id="CADEBC010000846">
    <property type="protein sequence ID" value="CAB3260953.1"/>
    <property type="molecule type" value="Genomic_DNA"/>
</dbReference>
<evidence type="ECO:0000256" key="4">
    <source>
        <dbReference type="SAM" id="Phobius"/>
    </source>
</evidence>
<feature type="transmembrane region" description="Helical" evidence="4">
    <location>
        <begin position="28"/>
        <end position="46"/>
    </location>
</feature>
<evidence type="ECO:0000256" key="2">
    <source>
        <dbReference type="ARBA" id="ARBA00022989"/>
    </source>
</evidence>
<dbReference type="Proteomes" id="UP000494106">
    <property type="component" value="Unassembled WGS sequence"/>
</dbReference>
<protein>
    <recommendedName>
        <fullName evidence="5">ABC transmembrane type-1 domain-containing protein</fullName>
    </recommendedName>
</protein>
<keyword evidence="7" id="KW-1185">Reference proteome</keyword>
<evidence type="ECO:0000313" key="6">
    <source>
        <dbReference type="EMBL" id="CAB3260953.1"/>
    </source>
</evidence>
<dbReference type="InterPro" id="IPR036640">
    <property type="entry name" value="ABC1_TM_sf"/>
</dbReference>
<evidence type="ECO:0000259" key="5">
    <source>
        <dbReference type="PROSITE" id="PS50929"/>
    </source>
</evidence>
<evidence type="ECO:0000256" key="3">
    <source>
        <dbReference type="ARBA" id="ARBA00023136"/>
    </source>
</evidence>